<dbReference type="InterPro" id="IPR010530">
    <property type="entry name" value="B12D"/>
</dbReference>
<evidence type="ECO:0000256" key="1">
    <source>
        <dbReference type="SAM" id="Phobius"/>
    </source>
</evidence>
<protein>
    <submittedName>
        <fullName evidence="2">Uncharacterized protein</fullName>
    </submittedName>
</protein>
<evidence type="ECO:0000313" key="2">
    <source>
        <dbReference type="EMBL" id="CAH0379002.1"/>
    </source>
</evidence>
<sequence>MSIAAAGVLRRAALNAFRLNSFRAPVRTLSAGPKKPAAELTFKEAWLSDPATYPIVVIISTAVIGCFSYCTFCLFCSPDVRITKTARSQVIRDWT</sequence>
<proteinExistence type="predicted"/>
<evidence type="ECO:0000313" key="3">
    <source>
        <dbReference type="Proteomes" id="UP000789595"/>
    </source>
</evidence>
<dbReference type="Proteomes" id="UP000789595">
    <property type="component" value="Unassembled WGS sequence"/>
</dbReference>
<reference evidence="2" key="1">
    <citation type="submission" date="2021-11" db="EMBL/GenBank/DDBJ databases">
        <authorList>
            <consortium name="Genoscope - CEA"/>
            <person name="William W."/>
        </authorList>
    </citation>
    <scope>NUCLEOTIDE SEQUENCE</scope>
</reference>
<dbReference type="Pfam" id="PF06522">
    <property type="entry name" value="B12D"/>
    <property type="match status" value="1"/>
</dbReference>
<comment type="caution">
    <text evidence="2">The sequence shown here is derived from an EMBL/GenBank/DDBJ whole genome shotgun (WGS) entry which is preliminary data.</text>
</comment>
<keyword evidence="3" id="KW-1185">Reference proteome</keyword>
<keyword evidence="1" id="KW-0472">Membrane</keyword>
<feature type="transmembrane region" description="Helical" evidence="1">
    <location>
        <begin position="51"/>
        <end position="77"/>
    </location>
</feature>
<dbReference type="AlphaFoldDB" id="A0A8J2T216"/>
<name>A0A8J2T216_9STRA</name>
<dbReference type="EMBL" id="CAKKNE010000006">
    <property type="protein sequence ID" value="CAH0379002.1"/>
    <property type="molecule type" value="Genomic_DNA"/>
</dbReference>
<accession>A0A8J2T216</accession>
<keyword evidence="1" id="KW-0812">Transmembrane</keyword>
<organism evidence="2 3">
    <name type="scientific">Pelagomonas calceolata</name>
    <dbReference type="NCBI Taxonomy" id="35677"/>
    <lineage>
        <taxon>Eukaryota</taxon>
        <taxon>Sar</taxon>
        <taxon>Stramenopiles</taxon>
        <taxon>Ochrophyta</taxon>
        <taxon>Pelagophyceae</taxon>
        <taxon>Pelagomonadales</taxon>
        <taxon>Pelagomonadaceae</taxon>
        <taxon>Pelagomonas</taxon>
    </lineage>
</organism>
<dbReference type="OrthoDB" id="70919at2759"/>
<keyword evidence="1" id="KW-1133">Transmembrane helix</keyword>
<gene>
    <name evidence="2" type="ORF">PECAL_6P06030</name>
</gene>